<evidence type="ECO:0000256" key="1">
    <source>
        <dbReference type="ARBA" id="ARBA00004141"/>
    </source>
</evidence>
<feature type="transmembrane region" description="Helical" evidence="7">
    <location>
        <begin position="283"/>
        <end position="304"/>
    </location>
</feature>
<dbReference type="FunFam" id="1.20.1250.20:FF:000018">
    <property type="entry name" value="MFS transporter permease"/>
    <property type="match status" value="1"/>
</dbReference>
<feature type="region of interest" description="Disordered" evidence="6">
    <location>
        <begin position="480"/>
        <end position="521"/>
    </location>
</feature>
<keyword evidence="3 7" id="KW-0812">Transmembrane</keyword>
<comment type="subcellular location">
    <subcellularLocation>
        <location evidence="1">Membrane</location>
        <topology evidence="1">Multi-pass membrane protein</topology>
    </subcellularLocation>
</comment>
<evidence type="ECO:0000313" key="8">
    <source>
        <dbReference type="EMBL" id="PSR78006.1"/>
    </source>
</evidence>
<dbReference type="InterPro" id="IPR011701">
    <property type="entry name" value="MFS"/>
</dbReference>
<evidence type="ECO:0000256" key="5">
    <source>
        <dbReference type="ARBA" id="ARBA00023136"/>
    </source>
</evidence>
<dbReference type="InterPro" id="IPR036259">
    <property type="entry name" value="MFS_trans_sf"/>
</dbReference>
<reference evidence="8 9" key="1">
    <citation type="journal article" date="2018" name="Mycol. Prog.">
        <title>Coniella lustricola, a new species from submerged detritus.</title>
        <authorList>
            <person name="Raudabaugh D.B."/>
            <person name="Iturriaga T."/>
            <person name="Carver A."/>
            <person name="Mondo S."/>
            <person name="Pangilinan J."/>
            <person name="Lipzen A."/>
            <person name="He G."/>
            <person name="Amirebrahimi M."/>
            <person name="Grigoriev I.V."/>
            <person name="Miller A.N."/>
        </authorList>
    </citation>
    <scope>NUCLEOTIDE SEQUENCE [LARGE SCALE GENOMIC DNA]</scope>
    <source>
        <strain evidence="8 9">B22-T-1</strain>
    </source>
</reference>
<dbReference type="Pfam" id="PF07690">
    <property type="entry name" value="MFS_1"/>
    <property type="match status" value="1"/>
</dbReference>
<feature type="transmembrane region" description="Helical" evidence="7">
    <location>
        <begin position="418"/>
        <end position="438"/>
    </location>
</feature>
<feature type="transmembrane region" description="Helical" evidence="7">
    <location>
        <begin position="386"/>
        <end position="406"/>
    </location>
</feature>
<evidence type="ECO:0000256" key="2">
    <source>
        <dbReference type="ARBA" id="ARBA00022448"/>
    </source>
</evidence>
<feature type="transmembrane region" description="Helical" evidence="7">
    <location>
        <begin position="83"/>
        <end position="102"/>
    </location>
</feature>
<evidence type="ECO:0000256" key="3">
    <source>
        <dbReference type="ARBA" id="ARBA00022692"/>
    </source>
</evidence>
<protein>
    <submittedName>
        <fullName evidence="8">Major facilitator superfamily domain-containing protein</fullName>
    </submittedName>
</protein>
<feature type="transmembrane region" description="Helical" evidence="7">
    <location>
        <begin position="137"/>
        <end position="157"/>
    </location>
</feature>
<feature type="region of interest" description="Disordered" evidence="6">
    <location>
        <begin position="244"/>
        <end position="265"/>
    </location>
</feature>
<evidence type="ECO:0000256" key="6">
    <source>
        <dbReference type="SAM" id="MobiDB-lite"/>
    </source>
</evidence>
<dbReference type="PANTHER" id="PTHR43791:SF27">
    <property type="entry name" value="TRANSPORTER, PUTATIVE (AFU_ORTHOLOGUE AFUA_2G15730)-RELATED"/>
    <property type="match status" value="1"/>
</dbReference>
<feature type="transmembrane region" description="Helical" evidence="7">
    <location>
        <begin position="201"/>
        <end position="223"/>
    </location>
</feature>
<feature type="compositionally biased region" description="Polar residues" evidence="6">
    <location>
        <begin position="244"/>
        <end position="258"/>
    </location>
</feature>
<evidence type="ECO:0000256" key="7">
    <source>
        <dbReference type="SAM" id="Phobius"/>
    </source>
</evidence>
<name>A0A2T2ZVS9_9PEZI</name>
<keyword evidence="2" id="KW-0813">Transport</keyword>
<dbReference type="EMBL" id="KZ678626">
    <property type="protein sequence ID" value="PSR78006.1"/>
    <property type="molecule type" value="Genomic_DNA"/>
</dbReference>
<dbReference type="AlphaFoldDB" id="A0A2T2ZVS9"/>
<dbReference type="GO" id="GO:0016020">
    <property type="term" value="C:membrane"/>
    <property type="evidence" value="ECO:0007669"/>
    <property type="project" value="UniProtKB-SubCell"/>
</dbReference>
<feature type="transmembrane region" description="Helical" evidence="7">
    <location>
        <begin position="169"/>
        <end position="189"/>
    </location>
</feature>
<feature type="transmembrane region" description="Helical" evidence="7">
    <location>
        <begin position="355"/>
        <end position="374"/>
    </location>
</feature>
<sequence>RGEDGNENENELVYTLDEERAVVRKFDRRLVLFVALLYLLSFLDRSNIGNAFVAGMNEDLLQGTDPLGAAQHRLAVNEDYYEWALTAFYIAYICFEWLSLLWTAIPAHVYITFIVLSWGVVASLQAVVSTYPALIRLRFLLGIGEAGFTGIPIYLSFFFKRDELALRTAVFISAAPLATTIASSLAWVITKVGEQGPIAPWRLLFLIEGCPAVLVATIAWRIIPDSPEQAWYLSTRERKIARQRLQSRGDSPQSQQHTINDKAGKSSHSCLGALKRSCSNLSAVLLSPIPWTTAAIFFLANVAYSSLPVFLPIILTQMGHSPVSAQALAAPPYLLAFFVVLAVAKLSDTLSARAVFIAAAALASAVGYTFLALAHWMSGAMLRYMAIYPAGAGFFCVVVLTMAWNVNNASAAVHKGGAFALMQVIGQCGPLVGTRLYPATDGPWFTRGMGVCAVCMYGVAGLALGLRWYLKRENGRMDREEAGFDEEDGMDREEEAEGLVAGERGTRKRKAESRKGFRYML</sequence>
<feature type="transmembrane region" description="Helical" evidence="7">
    <location>
        <begin position="30"/>
        <end position="48"/>
    </location>
</feature>
<keyword evidence="4 7" id="KW-1133">Transmembrane helix</keyword>
<keyword evidence="9" id="KW-1185">Reference proteome</keyword>
<dbReference type="FunFam" id="1.20.1250.20:FF:000013">
    <property type="entry name" value="MFS general substrate transporter"/>
    <property type="match status" value="1"/>
</dbReference>
<feature type="transmembrane region" description="Helical" evidence="7">
    <location>
        <begin position="109"/>
        <end position="131"/>
    </location>
</feature>
<evidence type="ECO:0000256" key="4">
    <source>
        <dbReference type="ARBA" id="ARBA00022989"/>
    </source>
</evidence>
<dbReference type="GO" id="GO:0022857">
    <property type="term" value="F:transmembrane transporter activity"/>
    <property type="evidence" value="ECO:0007669"/>
    <property type="project" value="InterPro"/>
</dbReference>
<evidence type="ECO:0000313" key="9">
    <source>
        <dbReference type="Proteomes" id="UP000241462"/>
    </source>
</evidence>
<dbReference type="OrthoDB" id="2985014at2759"/>
<organism evidence="8 9">
    <name type="scientific">Coniella lustricola</name>
    <dbReference type="NCBI Taxonomy" id="2025994"/>
    <lineage>
        <taxon>Eukaryota</taxon>
        <taxon>Fungi</taxon>
        <taxon>Dikarya</taxon>
        <taxon>Ascomycota</taxon>
        <taxon>Pezizomycotina</taxon>
        <taxon>Sordariomycetes</taxon>
        <taxon>Sordariomycetidae</taxon>
        <taxon>Diaporthales</taxon>
        <taxon>Schizoparmaceae</taxon>
        <taxon>Coniella</taxon>
    </lineage>
</organism>
<keyword evidence="5 7" id="KW-0472">Membrane</keyword>
<feature type="non-terminal residue" evidence="8">
    <location>
        <position position="1"/>
    </location>
</feature>
<dbReference type="Gene3D" id="1.20.1250.20">
    <property type="entry name" value="MFS general substrate transporter like domains"/>
    <property type="match status" value="2"/>
</dbReference>
<gene>
    <name evidence="8" type="ORF">BD289DRAFT_355266</name>
</gene>
<dbReference type="InParanoid" id="A0A2T2ZVS9"/>
<proteinExistence type="predicted"/>
<dbReference type="Proteomes" id="UP000241462">
    <property type="component" value="Unassembled WGS sequence"/>
</dbReference>
<feature type="compositionally biased region" description="Acidic residues" evidence="6">
    <location>
        <begin position="483"/>
        <end position="497"/>
    </location>
</feature>
<feature type="non-terminal residue" evidence="8">
    <location>
        <position position="521"/>
    </location>
</feature>
<feature type="transmembrane region" description="Helical" evidence="7">
    <location>
        <begin position="324"/>
        <end position="343"/>
    </location>
</feature>
<dbReference type="PANTHER" id="PTHR43791">
    <property type="entry name" value="PERMEASE-RELATED"/>
    <property type="match status" value="1"/>
</dbReference>
<feature type="transmembrane region" description="Helical" evidence="7">
    <location>
        <begin position="444"/>
        <end position="470"/>
    </location>
</feature>
<dbReference type="SUPFAM" id="SSF103473">
    <property type="entry name" value="MFS general substrate transporter"/>
    <property type="match status" value="1"/>
</dbReference>
<accession>A0A2T2ZVS9</accession>